<dbReference type="Pfam" id="PF02224">
    <property type="entry name" value="Cytidylate_kin"/>
    <property type="match status" value="1"/>
</dbReference>
<organism evidence="10 11">
    <name type="scientific">Candidatus Daviesbacteria bacterium RIFCSPHIGHO2_02_FULL_36_13</name>
    <dbReference type="NCBI Taxonomy" id="1797768"/>
    <lineage>
        <taxon>Bacteria</taxon>
        <taxon>Candidatus Daviesiibacteriota</taxon>
    </lineage>
</organism>
<dbReference type="AlphaFoldDB" id="A0A1F5JS35"/>
<dbReference type="EC" id="2.7.4.25" evidence="8"/>
<name>A0A1F5JS35_9BACT</name>
<keyword evidence="2 8" id="KW-0808">Transferase</keyword>
<evidence type="ECO:0000256" key="8">
    <source>
        <dbReference type="HAMAP-Rule" id="MF_00238"/>
    </source>
</evidence>
<sequence length="218" mass="24599">MEIVTIDGPTSSGKNSVGFLLSQKLGYQYIDTGMIYRVGTYLVLTSNTALNDVAAIVNIFKSLNLRFQTDESELRIFNEDVDLTGFLHNQDVTQNVPIVAAIKEVREITKVVQRRLGESQNTVMTGRDIGSEIFPEAKYKFFLTAKVEIRAKRRFDQLIKINPTTSYETVLDDMIKRDKVDTEREVSPLRIPEGAIVIDNSNLNVEQSVEEALKHINA</sequence>
<keyword evidence="4 8" id="KW-0418">Kinase</keyword>
<evidence type="ECO:0000256" key="2">
    <source>
        <dbReference type="ARBA" id="ARBA00022679"/>
    </source>
</evidence>
<evidence type="ECO:0000259" key="9">
    <source>
        <dbReference type="Pfam" id="PF02224"/>
    </source>
</evidence>
<keyword evidence="3 8" id="KW-0547">Nucleotide-binding</keyword>
<dbReference type="CDD" id="cd02020">
    <property type="entry name" value="CMPK"/>
    <property type="match status" value="1"/>
</dbReference>
<dbReference type="InterPro" id="IPR011994">
    <property type="entry name" value="Cytidylate_kinase_dom"/>
</dbReference>
<comment type="subcellular location">
    <subcellularLocation>
        <location evidence="8">Cytoplasm</location>
    </subcellularLocation>
</comment>
<accession>A0A1F5JS35</accession>
<comment type="catalytic activity">
    <reaction evidence="7 8">
        <text>CMP + ATP = CDP + ADP</text>
        <dbReference type="Rhea" id="RHEA:11600"/>
        <dbReference type="ChEBI" id="CHEBI:30616"/>
        <dbReference type="ChEBI" id="CHEBI:58069"/>
        <dbReference type="ChEBI" id="CHEBI:60377"/>
        <dbReference type="ChEBI" id="CHEBI:456216"/>
        <dbReference type="EC" id="2.7.4.25"/>
    </reaction>
</comment>
<evidence type="ECO:0000256" key="7">
    <source>
        <dbReference type="ARBA" id="ARBA00048478"/>
    </source>
</evidence>
<comment type="catalytic activity">
    <reaction evidence="6 8">
        <text>dCMP + ATP = dCDP + ADP</text>
        <dbReference type="Rhea" id="RHEA:25094"/>
        <dbReference type="ChEBI" id="CHEBI:30616"/>
        <dbReference type="ChEBI" id="CHEBI:57566"/>
        <dbReference type="ChEBI" id="CHEBI:58593"/>
        <dbReference type="ChEBI" id="CHEBI:456216"/>
        <dbReference type="EC" id="2.7.4.25"/>
    </reaction>
</comment>
<comment type="caution">
    <text evidence="8">Lacks conserved residue(s) required for the propagation of feature annotation.</text>
</comment>
<comment type="similarity">
    <text evidence="1 8">Belongs to the cytidylate kinase family. Type 1 subfamily.</text>
</comment>
<comment type="caution">
    <text evidence="10">The sequence shown here is derived from an EMBL/GenBank/DDBJ whole genome shotgun (WGS) entry which is preliminary data.</text>
</comment>
<dbReference type="Gene3D" id="3.40.50.300">
    <property type="entry name" value="P-loop containing nucleotide triphosphate hydrolases"/>
    <property type="match status" value="1"/>
</dbReference>
<evidence type="ECO:0000256" key="5">
    <source>
        <dbReference type="ARBA" id="ARBA00022840"/>
    </source>
</evidence>
<evidence type="ECO:0000256" key="3">
    <source>
        <dbReference type="ARBA" id="ARBA00022741"/>
    </source>
</evidence>
<reference evidence="10 11" key="1">
    <citation type="journal article" date="2016" name="Nat. Commun.">
        <title>Thousands of microbial genomes shed light on interconnected biogeochemical processes in an aquifer system.</title>
        <authorList>
            <person name="Anantharaman K."/>
            <person name="Brown C.T."/>
            <person name="Hug L.A."/>
            <person name="Sharon I."/>
            <person name="Castelle C.J."/>
            <person name="Probst A.J."/>
            <person name="Thomas B.C."/>
            <person name="Singh A."/>
            <person name="Wilkins M.J."/>
            <person name="Karaoz U."/>
            <person name="Brodie E.L."/>
            <person name="Williams K.H."/>
            <person name="Hubbard S.S."/>
            <person name="Banfield J.F."/>
        </authorList>
    </citation>
    <scope>NUCLEOTIDE SEQUENCE [LARGE SCALE GENOMIC DNA]</scope>
</reference>
<dbReference type="GO" id="GO:0005737">
    <property type="term" value="C:cytoplasm"/>
    <property type="evidence" value="ECO:0007669"/>
    <property type="project" value="UniProtKB-SubCell"/>
</dbReference>
<evidence type="ECO:0000256" key="6">
    <source>
        <dbReference type="ARBA" id="ARBA00047615"/>
    </source>
</evidence>
<dbReference type="STRING" id="1797768.A3C59_02265"/>
<dbReference type="Proteomes" id="UP000176902">
    <property type="component" value="Unassembled WGS sequence"/>
</dbReference>
<gene>
    <name evidence="8" type="primary">cmk</name>
    <name evidence="10" type="ORF">A3C59_02265</name>
</gene>
<dbReference type="GO" id="GO:0036431">
    <property type="term" value="F:dCMP kinase activity"/>
    <property type="evidence" value="ECO:0007669"/>
    <property type="project" value="InterPro"/>
</dbReference>
<evidence type="ECO:0000313" key="11">
    <source>
        <dbReference type="Proteomes" id="UP000176902"/>
    </source>
</evidence>
<dbReference type="GO" id="GO:0036430">
    <property type="term" value="F:CMP kinase activity"/>
    <property type="evidence" value="ECO:0007669"/>
    <property type="project" value="RHEA"/>
</dbReference>
<proteinExistence type="inferred from homology"/>
<dbReference type="HAMAP" id="MF_00238">
    <property type="entry name" value="Cytidyl_kinase_type1"/>
    <property type="match status" value="1"/>
</dbReference>
<keyword evidence="8" id="KW-0963">Cytoplasm</keyword>
<dbReference type="GO" id="GO:0006220">
    <property type="term" value="P:pyrimidine nucleotide metabolic process"/>
    <property type="evidence" value="ECO:0007669"/>
    <property type="project" value="UniProtKB-UniRule"/>
</dbReference>
<feature type="domain" description="Cytidylate kinase" evidence="9">
    <location>
        <begin position="4"/>
        <end position="217"/>
    </location>
</feature>
<keyword evidence="5 8" id="KW-0067">ATP-binding</keyword>
<dbReference type="GO" id="GO:0005524">
    <property type="term" value="F:ATP binding"/>
    <property type="evidence" value="ECO:0007669"/>
    <property type="project" value="UniProtKB-UniRule"/>
</dbReference>
<dbReference type="EMBL" id="MFCV01000039">
    <property type="protein sequence ID" value="OGE31442.1"/>
    <property type="molecule type" value="Genomic_DNA"/>
</dbReference>
<dbReference type="InterPro" id="IPR003136">
    <property type="entry name" value="Cytidylate_kin"/>
</dbReference>
<evidence type="ECO:0000256" key="1">
    <source>
        <dbReference type="ARBA" id="ARBA00009427"/>
    </source>
</evidence>
<dbReference type="InterPro" id="IPR027417">
    <property type="entry name" value="P-loop_NTPase"/>
</dbReference>
<dbReference type="SUPFAM" id="SSF52540">
    <property type="entry name" value="P-loop containing nucleoside triphosphate hydrolases"/>
    <property type="match status" value="1"/>
</dbReference>
<dbReference type="NCBIfam" id="TIGR00017">
    <property type="entry name" value="cmk"/>
    <property type="match status" value="1"/>
</dbReference>
<protein>
    <recommendedName>
        <fullName evidence="8">Cytidylate kinase</fullName>
        <shortName evidence="8">CK</shortName>
        <ecNumber evidence="8">2.7.4.25</ecNumber>
    </recommendedName>
    <alternativeName>
        <fullName evidence="8">Cytidine monophosphate kinase</fullName>
        <shortName evidence="8">CMP kinase</shortName>
    </alternativeName>
</protein>
<evidence type="ECO:0000313" key="10">
    <source>
        <dbReference type="EMBL" id="OGE31442.1"/>
    </source>
</evidence>
<evidence type="ECO:0000256" key="4">
    <source>
        <dbReference type="ARBA" id="ARBA00022777"/>
    </source>
</evidence>